<dbReference type="GO" id="GO:0019853">
    <property type="term" value="P:L-ascorbic acid biosynthetic process"/>
    <property type="evidence" value="ECO:0007669"/>
    <property type="project" value="TreeGrafter"/>
</dbReference>
<comment type="similarity">
    <text evidence="1">Belongs to the SMP-30/CGR1 family.</text>
</comment>
<dbReference type="InterPro" id="IPR005511">
    <property type="entry name" value="SMP-30"/>
</dbReference>
<dbReference type="Proteomes" id="UP000573327">
    <property type="component" value="Unassembled WGS sequence"/>
</dbReference>
<sequence>MKPIDDRVSELGEGPAWDPRTGTLRWVDIPGGVVHSSDGSSQQLTAPVTAVLPTATGWATVRQDRVEQDGHTVPVPLGAADRCNDAKTDPAGRIWVGTMAGGELSRRGSLFRIDGDTAAEQVSGVSISNGLGWSPDGRRMYWADTPTGRIDVFDFDPADGSIRDRRPFAVTELPDGLTVDAEGAVWVARWGSGVLHRYTADGELDTVLPVGVSHPTSCAFGGPDLRTLYVTTARKPTADGQFSRHGGQLHATRLPVPGLPTTLAVFPGAST</sequence>
<feature type="active site" description="Proton donor/acceptor" evidence="2">
    <location>
        <position position="175"/>
    </location>
</feature>
<keyword evidence="6" id="KW-1185">Reference proteome</keyword>
<keyword evidence="3" id="KW-0479">Metal-binding</keyword>
<comment type="cofactor">
    <cofactor evidence="3">
        <name>Zn(2+)</name>
        <dbReference type="ChEBI" id="CHEBI:29105"/>
    </cofactor>
    <text evidence="3">Binds 1 divalent metal cation per subunit.</text>
</comment>
<dbReference type="PRINTS" id="PR01790">
    <property type="entry name" value="SMP30FAMILY"/>
</dbReference>
<dbReference type="PANTHER" id="PTHR10907">
    <property type="entry name" value="REGUCALCIN"/>
    <property type="match status" value="1"/>
</dbReference>
<accession>A0A7W7S8U9</accession>
<feature type="binding site" evidence="3">
    <location>
        <position position="82"/>
    </location>
    <ligand>
        <name>substrate</name>
    </ligand>
</feature>
<evidence type="ECO:0000259" key="4">
    <source>
        <dbReference type="Pfam" id="PF08450"/>
    </source>
</evidence>
<dbReference type="PANTHER" id="PTHR10907:SF47">
    <property type="entry name" value="REGUCALCIN"/>
    <property type="match status" value="1"/>
</dbReference>
<dbReference type="Gene3D" id="2.120.10.30">
    <property type="entry name" value="TolB, C-terminal domain"/>
    <property type="match status" value="1"/>
</dbReference>
<dbReference type="GO" id="GO:0005509">
    <property type="term" value="F:calcium ion binding"/>
    <property type="evidence" value="ECO:0007669"/>
    <property type="project" value="TreeGrafter"/>
</dbReference>
<organism evidence="5 6">
    <name type="scientific">Kitasatospora gansuensis</name>
    <dbReference type="NCBI Taxonomy" id="258050"/>
    <lineage>
        <taxon>Bacteria</taxon>
        <taxon>Bacillati</taxon>
        <taxon>Actinomycetota</taxon>
        <taxon>Actinomycetes</taxon>
        <taxon>Kitasatosporales</taxon>
        <taxon>Streptomycetaceae</taxon>
        <taxon>Kitasatospora</taxon>
    </lineage>
</organism>
<reference evidence="5 6" key="1">
    <citation type="submission" date="2020-08" db="EMBL/GenBank/DDBJ databases">
        <title>Sequencing the genomes of 1000 actinobacteria strains.</title>
        <authorList>
            <person name="Klenk H.-P."/>
        </authorList>
    </citation>
    <scope>NUCLEOTIDE SEQUENCE [LARGE SCALE GENOMIC DNA]</scope>
    <source>
        <strain evidence="5 6">DSM 44786</strain>
    </source>
</reference>
<evidence type="ECO:0000256" key="2">
    <source>
        <dbReference type="PIRSR" id="PIRSR605511-1"/>
    </source>
</evidence>
<feature type="binding site" evidence="3">
    <location>
        <position position="84"/>
    </location>
    <ligand>
        <name>substrate</name>
    </ligand>
</feature>
<dbReference type="SUPFAM" id="SSF63829">
    <property type="entry name" value="Calcium-dependent phosphotriesterase"/>
    <property type="match status" value="1"/>
</dbReference>
<feature type="binding site" evidence="3">
    <location>
        <position position="129"/>
    </location>
    <ligand>
        <name>a divalent metal cation</name>
        <dbReference type="ChEBI" id="CHEBI:60240"/>
    </ligand>
</feature>
<dbReference type="EMBL" id="JACHJR010000001">
    <property type="protein sequence ID" value="MBB4945041.1"/>
    <property type="molecule type" value="Genomic_DNA"/>
</dbReference>
<dbReference type="AlphaFoldDB" id="A0A7W7S8U9"/>
<evidence type="ECO:0000256" key="3">
    <source>
        <dbReference type="PIRSR" id="PIRSR605511-2"/>
    </source>
</evidence>
<dbReference type="GO" id="GO:0004341">
    <property type="term" value="F:gluconolactonase activity"/>
    <property type="evidence" value="ECO:0007669"/>
    <property type="project" value="TreeGrafter"/>
</dbReference>
<feature type="binding site" evidence="3">
    <location>
        <position position="175"/>
    </location>
    <ligand>
        <name>a divalent metal cation</name>
        <dbReference type="ChEBI" id="CHEBI:60240"/>
    </ligand>
</feature>
<protein>
    <submittedName>
        <fullName evidence="5">Sugar lactone lactonase YvrE</fullName>
    </submittedName>
</protein>
<dbReference type="InterPro" id="IPR011042">
    <property type="entry name" value="6-blade_b-propeller_TolB-like"/>
</dbReference>
<feature type="domain" description="SMP-30/Gluconolactonase/LRE-like region" evidence="4">
    <location>
        <begin position="11"/>
        <end position="234"/>
    </location>
</feature>
<proteinExistence type="inferred from homology"/>
<gene>
    <name evidence="5" type="ORF">F4556_000576</name>
</gene>
<evidence type="ECO:0000313" key="5">
    <source>
        <dbReference type="EMBL" id="MBB4945041.1"/>
    </source>
</evidence>
<dbReference type="InterPro" id="IPR013658">
    <property type="entry name" value="SGL"/>
</dbReference>
<comment type="caution">
    <text evidence="5">The sequence shown here is derived from an EMBL/GenBank/DDBJ whole genome shotgun (WGS) entry which is preliminary data.</text>
</comment>
<dbReference type="Pfam" id="PF08450">
    <property type="entry name" value="SGL"/>
    <property type="match status" value="1"/>
</dbReference>
<dbReference type="RefSeq" id="WP_184911372.1">
    <property type="nucleotide sequence ID" value="NZ_JACHJR010000001.1"/>
</dbReference>
<keyword evidence="3" id="KW-0862">Zinc</keyword>
<feature type="binding site" evidence="3">
    <location>
        <position position="13"/>
    </location>
    <ligand>
        <name>a divalent metal cation</name>
        <dbReference type="ChEBI" id="CHEBI:60240"/>
    </ligand>
</feature>
<evidence type="ECO:0000313" key="6">
    <source>
        <dbReference type="Proteomes" id="UP000573327"/>
    </source>
</evidence>
<evidence type="ECO:0000256" key="1">
    <source>
        <dbReference type="ARBA" id="ARBA00008853"/>
    </source>
</evidence>
<name>A0A7W7S8U9_9ACTN</name>